<organism evidence="1 2">
    <name type="scientific">Microvirga lotononidis</name>
    <dbReference type="NCBI Taxonomy" id="864069"/>
    <lineage>
        <taxon>Bacteria</taxon>
        <taxon>Pseudomonadati</taxon>
        <taxon>Pseudomonadota</taxon>
        <taxon>Alphaproteobacteria</taxon>
        <taxon>Hyphomicrobiales</taxon>
        <taxon>Methylobacteriaceae</taxon>
        <taxon>Microvirga</taxon>
    </lineage>
</organism>
<reference evidence="1 2" key="1">
    <citation type="submission" date="2012-02" db="EMBL/GenBank/DDBJ databases">
        <title>Improved High-Quality Draft sequence of Microvirga sp. WSM3557.</title>
        <authorList>
            <consortium name="US DOE Joint Genome Institute"/>
            <person name="Lucas S."/>
            <person name="Han J."/>
            <person name="Lapidus A."/>
            <person name="Cheng J.-F."/>
            <person name="Goodwin L."/>
            <person name="Pitluck S."/>
            <person name="Peters L."/>
            <person name="Zhang X."/>
            <person name="Detter J.C."/>
            <person name="Han C."/>
            <person name="Tapia R."/>
            <person name="Land M."/>
            <person name="Hauser L."/>
            <person name="Kyrpides N."/>
            <person name="Ivanova N."/>
            <person name="Pagani I."/>
            <person name="Brau L."/>
            <person name="Yates R."/>
            <person name="O'Hara G."/>
            <person name="Rui T."/>
            <person name="Howieson J."/>
            <person name="Reeve W."/>
            <person name="Woyke T."/>
        </authorList>
    </citation>
    <scope>NUCLEOTIDE SEQUENCE [LARGE SCALE GENOMIC DNA]</scope>
    <source>
        <strain evidence="1 2">WSM3557</strain>
    </source>
</reference>
<proteinExistence type="predicted"/>
<dbReference type="HOGENOM" id="CLU_3390277_0_0_5"/>
<protein>
    <submittedName>
        <fullName evidence="1">Uncharacterized protein</fullName>
    </submittedName>
</protein>
<name>I4YSH4_9HYPH</name>
<dbReference type="AlphaFoldDB" id="I4YSH4"/>
<keyword evidence="2" id="KW-1185">Reference proteome</keyword>
<evidence type="ECO:0000313" key="1">
    <source>
        <dbReference type="EMBL" id="EIM26916.1"/>
    </source>
</evidence>
<accession>I4YSH4</accession>
<gene>
    <name evidence="1" type="ORF">MicloDRAFT_00034680</name>
</gene>
<sequence length="32" mass="3382">MLISDCPPAKLAVTPYVTPRLPATGEAARENV</sequence>
<evidence type="ECO:0000313" key="2">
    <source>
        <dbReference type="Proteomes" id="UP000003947"/>
    </source>
</evidence>
<dbReference type="Proteomes" id="UP000003947">
    <property type="component" value="Unassembled WGS sequence"/>
</dbReference>
<dbReference type="EMBL" id="JH660645">
    <property type="protein sequence ID" value="EIM26916.1"/>
    <property type="molecule type" value="Genomic_DNA"/>
</dbReference>
<dbReference type="PATRIC" id="fig|864069.3.peg.3784"/>